<evidence type="ECO:0000256" key="8">
    <source>
        <dbReference type="SAM" id="Phobius"/>
    </source>
</evidence>
<keyword evidence="5 8" id="KW-1133">Transmembrane helix</keyword>
<keyword evidence="4 7" id="KW-0812">Transmembrane</keyword>
<keyword evidence="7" id="KW-0653">Protein transport</keyword>
<evidence type="ECO:0000313" key="10">
    <source>
        <dbReference type="Proteomes" id="UP000321353"/>
    </source>
</evidence>
<dbReference type="PANTHER" id="PTHR30558">
    <property type="entry name" value="EXBD MEMBRANE COMPONENT OF PMF-DRIVEN MACROMOLECULE IMPORT SYSTEM"/>
    <property type="match status" value="1"/>
</dbReference>
<comment type="similarity">
    <text evidence="2 7">Belongs to the ExbD/TolR family.</text>
</comment>
<sequence length="144" mass="15393">MAKRNRSNDDVTINLTPMIDVVFLLVIFFMVGSKFSESESRIDVSVPSVGPMQAISRVPDERVVELTAEGNVLLDGQAVTNEQLADVLATQFAQYPDLKVVVRADSAGSLQGFAETIHTVRRSGVAQIGIAVKVDSGGSGGMLR</sequence>
<feature type="transmembrane region" description="Helical" evidence="8">
    <location>
        <begin position="12"/>
        <end position="31"/>
    </location>
</feature>
<evidence type="ECO:0000256" key="1">
    <source>
        <dbReference type="ARBA" id="ARBA00004162"/>
    </source>
</evidence>
<evidence type="ECO:0000256" key="7">
    <source>
        <dbReference type="RuleBase" id="RU003879"/>
    </source>
</evidence>
<accession>A0A5B9MHX7</accession>
<evidence type="ECO:0000256" key="2">
    <source>
        <dbReference type="ARBA" id="ARBA00005811"/>
    </source>
</evidence>
<dbReference type="KEGG" id="smam:Mal15_36660"/>
<dbReference type="EMBL" id="CP036264">
    <property type="protein sequence ID" value="QEF99600.1"/>
    <property type="molecule type" value="Genomic_DNA"/>
</dbReference>
<proteinExistence type="inferred from homology"/>
<name>A0A5B9MHX7_9BACT</name>
<dbReference type="AlphaFoldDB" id="A0A5B9MHX7"/>
<dbReference type="InterPro" id="IPR003400">
    <property type="entry name" value="ExbD"/>
</dbReference>
<evidence type="ECO:0000256" key="4">
    <source>
        <dbReference type="ARBA" id="ARBA00022692"/>
    </source>
</evidence>
<gene>
    <name evidence="9" type="primary">exbD_2</name>
    <name evidence="9" type="ORF">Mal15_36660</name>
</gene>
<dbReference type="GO" id="GO:0005886">
    <property type="term" value="C:plasma membrane"/>
    <property type="evidence" value="ECO:0007669"/>
    <property type="project" value="UniProtKB-SubCell"/>
</dbReference>
<reference evidence="9 10" key="1">
    <citation type="submission" date="2019-02" db="EMBL/GenBank/DDBJ databases">
        <title>Planctomycetal bacteria perform biofilm scaping via a novel small molecule.</title>
        <authorList>
            <person name="Jeske O."/>
            <person name="Boedeker C."/>
            <person name="Wiegand S."/>
            <person name="Breitling P."/>
            <person name="Kallscheuer N."/>
            <person name="Jogler M."/>
            <person name="Rohde M."/>
            <person name="Petersen J."/>
            <person name="Medema M.H."/>
            <person name="Surup F."/>
            <person name="Jogler C."/>
        </authorList>
    </citation>
    <scope>NUCLEOTIDE SEQUENCE [LARGE SCALE GENOMIC DNA]</scope>
    <source>
        <strain evidence="9 10">Mal15</strain>
    </source>
</reference>
<evidence type="ECO:0000256" key="6">
    <source>
        <dbReference type="ARBA" id="ARBA00023136"/>
    </source>
</evidence>
<keyword evidence="7" id="KW-0813">Transport</keyword>
<evidence type="ECO:0000256" key="5">
    <source>
        <dbReference type="ARBA" id="ARBA00022989"/>
    </source>
</evidence>
<keyword evidence="6 8" id="KW-0472">Membrane</keyword>
<evidence type="ECO:0000313" key="9">
    <source>
        <dbReference type="EMBL" id="QEF99600.1"/>
    </source>
</evidence>
<dbReference type="GO" id="GO:0015031">
    <property type="term" value="P:protein transport"/>
    <property type="evidence" value="ECO:0007669"/>
    <property type="project" value="UniProtKB-KW"/>
</dbReference>
<protein>
    <submittedName>
        <fullName evidence="9">Biopolymer transport protein ExbD</fullName>
    </submittedName>
</protein>
<organism evidence="9 10">
    <name type="scientific">Stieleria maiorica</name>
    <dbReference type="NCBI Taxonomy" id="2795974"/>
    <lineage>
        <taxon>Bacteria</taxon>
        <taxon>Pseudomonadati</taxon>
        <taxon>Planctomycetota</taxon>
        <taxon>Planctomycetia</taxon>
        <taxon>Pirellulales</taxon>
        <taxon>Pirellulaceae</taxon>
        <taxon>Stieleria</taxon>
    </lineage>
</organism>
<dbReference type="Proteomes" id="UP000321353">
    <property type="component" value="Chromosome"/>
</dbReference>
<dbReference type="Gene3D" id="3.30.420.270">
    <property type="match status" value="1"/>
</dbReference>
<keyword evidence="3" id="KW-1003">Cell membrane</keyword>
<comment type="subcellular location">
    <subcellularLocation>
        <location evidence="1">Cell membrane</location>
        <topology evidence="1">Single-pass membrane protein</topology>
    </subcellularLocation>
    <subcellularLocation>
        <location evidence="7">Cell membrane</location>
        <topology evidence="7">Single-pass type II membrane protein</topology>
    </subcellularLocation>
</comment>
<evidence type="ECO:0000256" key="3">
    <source>
        <dbReference type="ARBA" id="ARBA00022475"/>
    </source>
</evidence>
<dbReference type="PANTHER" id="PTHR30558:SF3">
    <property type="entry name" value="BIOPOLYMER TRANSPORT PROTEIN EXBD-RELATED"/>
    <property type="match status" value="1"/>
</dbReference>
<keyword evidence="10" id="KW-1185">Reference proteome</keyword>
<dbReference type="Pfam" id="PF02472">
    <property type="entry name" value="ExbD"/>
    <property type="match status" value="1"/>
</dbReference>
<dbReference type="RefSeq" id="WP_147868970.1">
    <property type="nucleotide sequence ID" value="NZ_CP036264.1"/>
</dbReference>
<dbReference type="GO" id="GO:0022857">
    <property type="term" value="F:transmembrane transporter activity"/>
    <property type="evidence" value="ECO:0007669"/>
    <property type="project" value="InterPro"/>
</dbReference>